<dbReference type="Proteomes" id="UP001549162">
    <property type="component" value="Unassembled WGS sequence"/>
</dbReference>
<evidence type="ECO:0000256" key="1">
    <source>
        <dbReference type="ARBA" id="ARBA00001698"/>
    </source>
</evidence>
<dbReference type="InterPro" id="IPR000374">
    <property type="entry name" value="PC_trans"/>
</dbReference>
<evidence type="ECO:0000256" key="17">
    <source>
        <dbReference type="ARBA" id="ARBA00023264"/>
    </source>
</evidence>
<evidence type="ECO:0000256" key="6">
    <source>
        <dbReference type="ARBA" id="ARBA00012487"/>
    </source>
</evidence>
<comment type="caution">
    <text evidence="20">The sequence shown here is derived from an EMBL/GenBank/DDBJ whole genome shotgun (WGS) entry which is preliminary data.</text>
</comment>
<comment type="similarity">
    <text evidence="5 18">Belongs to the CDS family.</text>
</comment>
<dbReference type="GO" id="GO:0004605">
    <property type="term" value="F:phosphatidate cytidylyltransferase activity"/>
    <property type="evidence" value="ECO:0007669"/>
    <property type="project" value="UniProtKB-EC"/>
</dbReference>
<accession>A0ABV2J6W0</accession>
<keyword evidence="21" id="KW-1185">Reference proteome</keyword>
<feature type="transmembrane region" description="Helical" evidence="19">
    <location>
        <begin position="12"/>
        <end position="41"/>
    </location>
</feature>
<keyword evidence="11 18" id="KW-0812">Transmembrane</keyword>
<feature type="transmembrane region" description="Helical" evidence="19">
    <location>
        <begin position="197"/>
        <end position="217"/>
    </location>
</feature>
<feature type="transmembrane region" description="Helical" evidence="19">
    <location>
        <begin position="167"/>
        <end position="185"/>
    </location>
</feature>
<comment type="pathway">
    <text evidence="3 18">Phospholipid metabolism; CDP-diacylglycerol biosynthesis; CDP-diacylglycerol from sn-glycerol 3-phosphate: step 3/3.</text>
</comment>
<evidence type="ECO:0000256" key="2">
    <source>
        <dbReference type="ARBA" id="ARBA00004651"/>
    </source>
</evidence>
<evidence type="ECO:0000256" key="3">
    <source>
        <dbReference type="ARBA" id="ARBA00005119"/>
    </source>
</evidence>
<name>A0ABV2J6W0_9FIRM</name>
<comment type="pathway">
    <text evidence="4">Lipid metabolism.</text>
</comment>
<evidence type="ECO:0000256" key="12">
    <source>
        <dbReference type="ARBA" id="ARBA00022695"/>
    </source>
</evidence>
<gene>
    <name evidence="20" type="ORF">ABID14_000133</name>
</gene>
<evidence type="ECO:0000256" key="9">
    <source>
        <dbReference type="ARBA" id="ARBA00022516"/>
    </source>
</evidence>
<evidence type="ECO:0000256" key="8">
    <source>
        <dbReference type="ARBA" id="ARBA00022475"/>
    </source>
</evidence>
<feature type="transmembrane region" description="Helical" evidence="19">
    <location>
        <begin position="102"/>
        <end position="122"/>
    </location>
</feature>
<dbReference type="PANTHER" id="PTHR46382:SF1">
    <property type="entry name" value="PHOSPHATIDATE CYTIDYLYLTRANSFERASE"/>
    <property type="match status" value="1"/>
</dbReference>
<proteinExistence type="inferred from homology"/>
<evidence type="ECO:0000256" key="7">
    <source>
        <dbReference type="ARBA" id="ARBA00019373"/>
    </source>
</evidence>
<evidence type="ECO:0000256" key="15">
    <source>
        <dbReference type="ARBA" id="ARBA00023136"/>
    </source>
</evidence>
<evidence type="ECO:0000313" key="21">
    <source>
        <dbReference type="Proteomes" id="UP001549162"/>
    </source>
</evidence>
<keyword evidence="8" id="KW-1003">Cell membrane</keyword>
<evidence type="ECO:0000256" key="11">
    <source>
        <dbReference type="ARBA" id="ARBA00022692"/>
    </source>
</evidence>
<protein>
    <recommendedName>
        <fullName evidence="7 18">Phosphatidate cytidylyltransferase</fullName>
        <ecNumber evidence="6 18">2.7.7.41</ecNumber>
    </recommendedName>
</protein>
<comment type="subcellular location">
    <subcellularLocation>
        <location evidence="2">Cell membrane</location>
        <topology evidence="2">Multi-pass membrane protein</topology>
    </subcellularLocation>
</comment>
<keyword evidence="17" id="KW-1208">Phospholipid metabolism</keyword>
<comment type="catalytic activity">
    <reaction evidence="1 18">
        <text>a 1,2-diacyl-sn-glycero-3-phosphate + CTP + H(+) = a CDP-1,2-diacyl-sn-glycerol + diphosphate</text>
        <dbReference type="Rhea" id="RHEA:16229"/>
        <dbReference type="ChEBI" id="CHEBI:15378"/>
        <dbReference type="ChEBI" id="CHEBI:33019"/>
        <dbReference type="ChEBI" id="CHEBI:37563"/>
        <dbReference type="ChEBI" id="CHEBI:58332"/>
        <dbReference type="ChEBI" id="CHEBI:58608"/>
        <dbReference type="EC" id="2.7.7.41"/>
    </reaction>
</comment>
<dbReference type="Pfam" id="PF01148">
    <property type="entry name" value="CTP_transf_1"/>
    <property type="match status" value="1"/>
</dbReference>
<evidence type="ECO:0000256" key="4">
    <source>
        <dbReference type="ARBA" id="ARBA00005189"/>
    </source>
</evidence>
<evidence type="ECO:0000256" key="16">
    <source>
        <dbReference type="ARBA" id="ARBA00023209"/>
    </source>
</evidence>
<evidence type="ECO:0000256" key="5">
    <source>
        <dbReference type="ARBA" id="ARBA00010185"/>
    </source>
</evidence>
<organism evidence="20 21">
    <name type="scientific">Peptoniphilus olsenii</name>
    <dbReference type="NCBI Taxonomy" id="411570"/>
    <lineage>
        <taxon>Bacteria</taxon>
        <taxon>Bacillati</taxon>
        <taxon>Bacillota</taxon>
        <taxon>Tissierellia</taxon>
        <taxon>Tissierellales</taxon>
        <taxon>Peptoniphilaceae</taxon>
        <taxon>Peptoniphilus</taxon>
    </lineage>
</organism>
<dbReference type="PANTHER" id="PTHR46382">
    <property type="entry name" value="PHOSPHATIDATE CYTIDYLYLTRANSFERASE"/>
    <property type="match status" value="1"/>
</dbReference>
<keyword evidence="9" id="KW-0444">Lipid biosynthesis</keyword>
<feature type="transmembrane region" description="Helical" evidence="19">
    <location>
        <begin position="128"/>
        <end position="146"/>
    </location>
</feature>
<evidence type="ECO:0000313" key="20">
    <source>
        <dbReference type="EMBL" id="MET3616513.1"/>
    </source>
</evidence>
<dbReference type="EC" id="2.7.7.41" evidence="6 18"/>
<evidence type="ECO:0000256" key="14">
    <source>
        <dbReference type="ARBA" id="ARBA00023098"/>
    </source>
</evidence>
<evidence type="ECO:0000256" key="18">
    <source>
        <dbReference type="RuleBase" id="RU003938"/>
    </source>
</evidence>
<sequence>MKDLHKRVITGVIGILALILIMYLGIEAIKIFFFIVTLEAIREIYNALIKKGITLFLPTLFFGSVITFVVSFFELNILFAPIAFFIINSICTIIVDDYSLNNSIYTFFAYFYSVFLLTLLAISNDIMLIISAFVVSFSTDTFAYFIGSIFGKHKLIERVSPNKSVEGAIGGTFSATIITTIYFYYISKNFVNIHINFYVVLIIILASVAGQFGDLFASYLKRYTGIKDYANILPGHGGVLDRFDSIIFVSPFIYVLFHIL</sequence>
<keyword evidence="14" id="KW-0443">Lipid metabolism</keyword>
<feature type="transmembrane region" description="Helical" evidence="19">
    <location>
        <begin position="78"/>
        <end position="95"/>
    </location>
</feature>
<feature type="transmembrane region" description="Helical" evidence="19">
    <location>
        <begin position="53"/>
        <end position="72"/>
    </location>
</feature>
<keyword evidence="16" id="KW-0594">Phospholipid biosynthesis</keyword>
<keyword evidence="10 18" id="KW-0808">Transferase</keyword>
<keyword evidence="13 19" id="KW-1133">Transmembrane helix</keyword>
<dbReference type="EMBL" id="JBEPMA010000001">
    <property type="protein sequence ID" value="MET3616513.1"/>
    <property type="molecule type" value="Genomic_DNA"/>
</dbReference>
<dbReference type="PROSITE" id="PS01315">
    <property type="entry name" value="CDS"/>
    <property type="match status" value="1"/>
</dbReference>
<keyword evidence="12 18" id="KW-0548">Nucleotidyltransferase</keyword>
<evidence type="ECO:0000256" key="10">
    <source>
        <dbReference type="ARBA" id="ARBA00022679"/>
    </source>
</evidence>
<evidence type="ECO:0000256" key="13">
    <source>
        <dbReference type="ARBA" id="ARBA00022989"/>
    </source>
</evidence>
<evidence type="ECO:0000256" key="19">
    <source>
        <dbReference type="SAM" id="Phobius"/>
    </source>
</evidence>
<keyword evidence="15 19" id="KW-0472">Membrane</keyword>
<reference evidence="20 21" key="1">
    <citation type="submission" date="2024-06" db="EMBL/GenBank/DDBJ databases">
        <title>Genomic Encyclopedia of Type Strains, Phase IV (KMG-IV): sequencing the most valuable type-strain genomes for metagenomic binning, comparative biology and taxonomic classification.</title>
        <authorList>
            <person name="Goeker M."/>
        </authorList>
    </citation>
    <scope>NUCLEOTIDE SEQUENCE [LARGE SCALE GENOMIC DNA]</scope>
    <source>
        <strain evidence="20 21">DSM 21460</strain>
    </source>
</reference>
<dbReference type="RefSeq" id="WP_354366521.1">
    <property type="nucleotide sequence ID" value="NZ_JBEPMA010000001.1"/>
</dbReference>